<dbReference type="GO" id="GO:0030145">
    <property type="term" value="F:manganese ion binding"/>
    <property type="evidence" value="ECO:0007669"/>
    <property type="project" value="UniProtKB-UniRule"/>
</dbReference>
<evidence type="ECO:0000256" key="8">
    <source>
        <dbReference type="HAMAP-Rule" id="MF_00692"/>
    </source>
</evidence>
<protein>
    <recommendedName>
        <fullName evidence="8">Protein nucleotidyltransferase YdiU</fullName>
        <ecNumber evidence="8">2.7.7.-</ecNumber>
    </recommendedName>
    <alternativeName>
        <fullName evidence="8">Protein adenylyltransferase YdiU</fullName>
        <ecNumber evidence="8">2.7.7.108</ecNumber>
    </alternativeName>
    <alternativeName>
        <fullName evidence="8">Protein uridylyltransferase YdiU</fullName>
        <ecNumber evidence="8">2.7.7.-</ecNumber>
    </alternativeName>
</protein>
<comment type="catalytic activity">
    <reaction evidence="8">
        <text>L-seryl-[protein] + UTP = O-(5'-uridylyl)-L-seryl-[protein] + diphosphate</text>
        <dbReference type="Rhea" id="RHEA:64604"/>
        <dbReference type="Rhea" id="RHEA-COMP:9863"/>
        <dbReference type="Rhea" id="RHEA-COMP:16635"/>
        <dbReference type="ChEBI" id="CHEBI:29999"/>
        <dbReference type="ChEBI" id="CHEBI:33019"/>
        <dbReference type="ChEBI" id="CHEBI:46398"/>
        <dbReference type="ChEBI" id="CHEBI:156051"/>
    </reaction>
</comment>
<evidence type="ECO:0000256" key="6">
    <source>
        <dbReference type="ARBA" id="ARBA00022840"/>
    </source>
</evidence>
<evidence type="ECO:0000256" key="2">
    <source>
        <dbReference type="ARBA" id="ARBA00022679"/>
    </source>
</evidence>
<keyword evidence="6 8" id="KW-0067">ATP-binding</keyword>
<feature type="binding site" evidence="8">
    <location>
        <position position="120"/>
    </location>
    <ligand>
        <name>ATP</name>
        <dbReference type="ChEBI" id="CHEBI:30616"/>
    </ligand>
</feature>
<dbReference type="PANTHER" id="PTHR32057">
    <property type="entry name" value="PROTEIN ADENYLYLTRANSFERASE SELO, MITOCHONDRIAL"/>
    <property type="match status" value="1"/>
</dbReference>
<feature type="binding site" evidence="8">
    <location>
        <position position="177"/>
    </location>
    <ligand>
        <name>ATP</name>
        <dbReference type="ChEBI" id="CHEBI:30616"/>
    </ligand>
</feature>
<keyword evidence="3 8" id="KW-0548">Nucleotidyltransferase</keyword>
<dbReference type="GO" id="GO:0005524">
    <property type="term" value="F:ATP binding"/>
    <property type="evidence" value="ECO:0007669"/>
    <property type="project" value="UniProtKB-UniRule"/>
</dbReference>
<feature type="binding site" evidence="8">
    <location>
        <position position="247"/>
    </location>
    <ligand>
        <name>Mg(2+)</name>
        <dbReference type="ChEBI" id="CHEBI:18420"/>
    </ligand>
</feature>
<feature type="binding site" evidence="8">
    <location>
        <position position="91"/>
    </location>
    <ligand>
        <name>ATP</name>
        <dbReference type="ChEBI" id="CHEBI:30616"/>
    </ligand>
</feature>
<keyword evidence="5 8" id="KW-0547">Nucleotide-binding</keyword>
<evidence type="ECO:0000256" key="7">
    <source>
        <dbReference type="ARBA" id="ARBA00022842"/>
    </source>
</evidence>
<dbReference type="GO" id="GO:0000287">
    <property type="term" value="F:magnesium ion binding"/>
    <property type="evidence" value="ECO:0007669"/>
    <property type="project" value="UniProtKB-UniRule"/>
</dbReference>
<comment type="cofactor">
    <cofactor evidence="8">
        <name>Mg(2+)</name>
        <dbReference type="ChEBI" id="CHEBI:18420"/>
    </cofactor>
    <cofactor evidence="8">
        <name>Mn(2+)</name>
        <dbReference type="ChEBI" id="CHEBI:29035"/>
    </cofactor>
</comment>
<dbReference type="EC" id="2.7.7.-" evidence="8"/>
<evidence type="ECO:0000256" key="3">
    <source>
        <dbReference type="ARBA" id="ARBA00022695"/>
    </source>
</evidence>
<comment type="similarity">
    <text evidence="1 8">Belongs to the SELO family.</text>
</comment>
<feature type="binding site" evidence="8">
    <location>
        <position position="256"/>
    </location>
    <ligand>
        <name>ATP</name>
        <dbReference type="ChEBI" id="CHEBI:30616"/>
    </ligand>
</feature>
<keyword evidence="8" id="KW-0464">Manganese</keyword>
<comment type="function">
    <text evidence="8">Nucleotidyltransferase involved in the post-translational modification of proteins. It can catalyze the addition of adenosine monophosphate (AMP) or uridine monophosphate (UMP) to a protein, resulting in modifications known as AMPylation and UMPylation.</text>
</comment>
<feature type="binding site" evidence="8">
    <location>
        <position position="170"/>
    </location>
    <ligand>
        <name>ATP</name>
        <dbReference type="ChEBI" id="CHEBI:30616"/>
    </ligand>
</feature>
<comment type="catalytic activity">
    <reaction evidence="8">
        <text>L-threonyl-[protein] + ATP = 3-O-(5'-adenylyl)-L-threonyl-[protein] + diphosphate</text>
        <dbReference type="Rhea" id="RHEA:54292"/>
        <dbReference type="Rhea" id="RHEA-COMP:11060"/>
        <dbReference type="Rhea" id="RHEA-COMP:13847"/>
        <dbReference type="ChEBI" id="CHEBI:30013"/>
        <dbReference type="ChEBI" id="CHEBI:30616"/>
        <dbReference type="ChEBI" id="CHEBI:33019"/>
        <dbReference type="ChEBI" id="CHEBI:138113"/>
        <dbReference type="EC" id="2.7.7.108"/>
    </reaction>
</comment>
<reference evidence="9" key="1">
    <citation type="submission" date="2020-01" db="EMBL/GenBank/DDBJ databases">
        <authorList>
            <person name="Meier V. D."/>
            <person name="Meier V D."/>
        </authorList>
    </citation>
    <scope>NUCLEOTIDE SEQUENCE</scope>
    <source>
        <strain evidence="9">HLG_WM_MAG_01</strain>
    </source>
</reference>
<feature type="binding site" evidence="8">
    <location>
        <position position="256"/>
    </location>
    <ligand>
        <name>Mg(2+)</name>
        <dbReference type="ChEBI" id="CHEBI:18420"/>
    </ligand>
</feature>
<feature type="binding site" evidence="8">
    <location>
        <position position="89"/>
    </location>
    <ligand>
        <name>ATP</name>
        <dbReference type="ChEBI" id="CHEBI:30616"/>
    </ligand>
</feature>
<keyword evidence="2 8" id="KW-0808">Transferase</keyword>
<dbReference type="GO" id="GO:0070733">
    <property type="term" value="F:AMPylase activity"/>
    <property type="evidence" value="ECO:0007669"/>
    <property type="project" value="UniProtKB-EC"/>
</dbReference>
<dbReference type="NCBIfam" id="NF000658">
    <property type="entry name" value="PRK00029.1"/>
    <property type="match status" value="1"/>
</dbReference>
<comment type="catalytic activity">
    <reaction evidence="8">
        <text>L-histidyl-[protein] + UTP = N(tele)-(5'-uridylyl)-L-histidyl-[protein] + diphosphate</text>
        <dbReference type="Rhea" id="RHEA:83891"/>
        <dbReference type="Rhea" id="RHEA-COMP:9745"/>
        <dbReference type="Rhea" id="RHEA-COMP:20239"/>
        <dbReference type="ChEBI" id="CHEBI:29979"/>
        <dbReference type="ChEBI" id="CHEBI:33019"/>
        <dbReference type="ChEBI" id="CHEBI:46398"/>
        <dbReference type="ChEBI" id="CHEBI:233474"/>
    </reaction>
</comment>
<comment type="catalytic activity">
    <reaction evidence="8">
        <text>L-tyrosyl-[protein] + UTP = O-(5'-uridylyl)-L-tyrosyl-[protein] + diphosphate</text>
        <dbReference type="Rhea" id="RHEA:83887"/>
        <dbReference type="Rhea" id="RHEA-COMP:10136"/>
        <dbReference type="Rhea" id="RHEA-COMP:20238"/>
        <dbReference type="ChEBI" id="CHEBI:33019"/>
        <dbReference type="ChEBI" id="CHEBI:46398"/>
        <dbReference type="ChEBI" id="CHEBI:46858"/>
        <dbReference type="ChEBI" id="CHEBI:90602"/>
    </reaction>
</comment>
<organism evidence="9">
    <name type="scientific">uncultured Sulfurovum sp</name>
    <dbReference type="NCBI Taxonomy" id="269237"/>
    <lineage>
        <taxon>Bacteria</taxon>
        <taxon>Pseudomonadati</taxon>
        <taxon>Campylobacterota</taxon>
        <taxon>Epsilonproteobacteria</taxon>
        <taxon>Campylobacterales</taxon>
        <taxon>Sulfurovaceae</taxon>
        <taxon>Sulfurovum</taxon>
        <taxon>environmental samples</taxon>
    </lineage>
</organism>
<comment type="catalytic activity">
    <reaction evidence="8">
        <text>L-tyrosyl-[protein] + ATP = O-(5'-adenylyl)-L-tyrosyl-[protein] + diphosphate</text>
        <dbReference type="Rhea" id="RHEA:54288"/>
        <dbReference type="Rhea" id="RHEA-COMP:10136"/>
        <dbReference type="Rhea" id="RHEA-COMP:13846"/>
        <dbReference type="ChEBI" id="CHEBI:30616"/>
        <dbReference type="ChEBI" id="CHEBI:33019"/>
        <dbReference type="ChEBI" id="CHEBI:46858"/>
        <dbReference type="ChEBI" id="CHEBI:83624"/>
        <dbReference type="EC" id="2.7.7.108"/>
    </reaction>
</comment>
<dbReference type="Pfam" id="PF02696">
    <property type="entry name" value="SelO"/>
    <property type="match status" value="1"/>
</dbReference>
<name>A0A6S6S7X5_9BACT</name>
<evidence type="ECO:0000313" key="9">
    <source>
        <dbReference type="EMBL" id="CAA6801134.1"/>
    </source>
</evidence>
<feature type="binding site" evidence="8">
    <location>
        <position position="119"/>
    </location>
    <ligand>
        <name>ATP</name>
        <dbReference type="ChEBI" id="CHEBI:30616"/>
    </ligand>
</feature>
<proteinExistence type="inferred from homology"/>
<keyword evidence="4 8" id="KW-0479">Metal-binding</keyword>
<keyword evidence="7 8" id="KW-0460">Magnesium</keyword>
<dbReference type="InterPro" id="IPR003846">
    <property type="entry name" value="SelO"/>
</dbReference>
<comment type="catalytic activity">
    <reaction evidence="8">
        <text>L-seryl-[protein] + ATP = 3-O-(5'-adenylyl)-L-seryl-[protein] + diphosphate</text>
        <dbReference type="Rhea" id="RHEA:58120"/>
        <dbReference type="Rhea" id="RHEA-COMP:9863"/>
        <dbReference type="Rhea" id="RHEA-COMP:15073"/>
        <dbReference type="ChEBI" id="CHEBI:29999"/>
        <dbReference type="ChEBI" id="CHEBI:30616"/>
        <dbReference type="ChEBI" id="CHEBI:33019"/>
        <dbReference type="ChEBI" id="CHEBI:142516"/>
        <dbReference type="EC" id="2.7.7.108"/>
    </reaction>
</comment>
<dbReference type="AlphaFoldDB" id="A0A6S6S7X5"/>
<dbReference type="HAMAP" id="MF_00692">
    <property type="entry name" value="SelO"/>
    <property type="match status" value="1"/>
</dbReference>
<dbReference type="EC" id="2.7.7.108" evidence="8"/>
<dbReference type="PANTHER" id="PTHR32057:SF14">
    <property type="entry name" value="PROTEIN ADENYLYLTRANSFERASE SELO, MITOCHONDRIAL"/>
    <property type="match status" value="1"/>
</dbReference>
<evidence type="ECO:0000256" key="4">
    <source>
        <dbReference type="ARBA" id="ARBA00022723"/>
    </source>
</evidence>
<sequence>MKLNELIVTNPYLNLPSACYDKSVATPLTNPHLIHANTNVAKVLNIDTEEIETDTFVNLLNSEYSLEGSDIFSMCYAGHQFGHFVPRLGDGRVINIGTIGTYHLQLKGAGETLYSRHGDGRAVLRSSIREYLLSEAMQALSIPTTLCLGLIGSEHDVRRESIEKAAIVCRVSTSWVRFGTFEYFASQGMKDELKALADYVIEESFAHISGKEDKYTRLFNDVVVITARLMAQWMSVGFNHGVMNTDNMSIAGLTIDYGPYAFLDDFKHDYVCNHTDEQGRYSFENQPSVAKWNLERLMMALTPLTTIDKMQKALMMYDKIYTRYFHYYMCKKLGFEGTMEGDPELIDDMFDMLELLHVDYTLFMRTLSHYEGEREALLSTGLYHEPMNLWLDRYDTRTENLDKIERKKQMLTSNPKYVLKNYMLEEAIDAAESGDYSMVDDLFTIAKKPFDEHVTFERWSKATPQEFKNQRLSCSS</sequence>
<feature type="active site" description="Proton acceptor" evidence="8">
    <location>
        <position position="246"/>
    </location>
</feature>
<feature type="binding site" evidence="8">
    <location>
        <position position="92"/>
    </location>
    <ligand>
        <name>ATP</name>
        <dbReference type="ChEBI" id="CHEBI:30616"/>
    </ligand>
</feature>
<evidence type="ECO:0000256" key="1">
    <source>
        <dbReference type="ARBA" id="ARBA00009747"/>
    </source>
</evidence>
<dbReference type="EMBL" id="CACVAS010000020">
    <property type="protein sequence ID" value="CAA6801134.1"/>
    <property type="molecule type" value="Genomic_DNA"/>
</dbReference>
<gene>
    <name evidence="8" type="primary">ydiU</name>
    <name evidence="8" type="synonym">selO</name>
    <name evidence="9" type="ORF">HELGO_WM2402</name>
</gene>
<accession>A0A6S6S7X5</accession>
<feature type="binding site" evidence="8">
    <location>
        <position position="107"/>
    </location>
    <ligand>
        <name>ATP</name>
        <dbReference type="ChEBI" id="CHEBI:30616"/>
    </ligand>
</feature>
<evidence type="ECO:0000256" key="5">
    <source>
        <dbReference type="ARBA" id="ARBA00022741"/>
    </source>
</evidence>